<dbReference type="PROSITE" id="PS00409">
    <property type="entry name" value="PROKAR_NTER_METHYL"/>
    <property type="match status" value="1"/>
</dbReference>
<dbReference type="NCBIfam" id="TIGR02532">
    <property type="entry name" value="IV_pilin_GFxxxE"/>
    <property type="match status" value="1"/>
</dbReference>
<dbReference type="RefSeq" id="WP_281999455.1">
    <property type="nucleotide sequence ID" value="NZ_AP027151.1"/>
</dbReference>
<keyword evidence="5" id="KW-1185">Reference proteome</keyword>
<evidence type="ECO:0000256" key="2">
    <source>
        <dbReference type="SAM" id="MobiDB-lite"/>
    </source>
</evidence>
<reference evidence="4 5" key="1">
    <citation type="submission" date="2022-12" db="EMBL/GenBank/DDBJ databases">
        <title>Polyphasic characterization of Geotalea uranireducens NIT-SL11 newly isolated from a complex of sewage sludge and microbially reduced graphene oxide.</title>
        <authorList>
            <person name="Xie L."/>
            <person name="Yoshida N."/>
            <person name="Meng L."/>
        </authorList>
    </citation>
    <scope>NUCLEOTIDE SEQUENCE [LARGE SCALE GENOMIC DNA]</scope>
    <source>
        <strain evidence="4 5">NIT-SL11</strain>
    </source>
</reference>
<dbReference type="PANTHER" id="PTHR30093">
    <property type="entry name" value="GENERAL SECRETION PATHWAY PROTEIN G"/>
    <property type="match status" value="1"/>
</dbReference>
<organism evidence="4 5">
    <name type="scientific">Geotalea uraniireducens</name>
    <dbReference type="NCBI Taxonomy" id="351604"/>
    <lineage>
        <taxon>Bacteria</taxon>
        <taxon>Pseudomonadati</taxon>
        <taxon>Thermodesulfobacteriota</taxon>
        <taxon>Desulfuromonadia</taxon>
        <taxon>Geobacterales</taxon>
        <taxon>Geobacteraceae</taxon>
        <taxon>Geotalea</taxon>
    </lineage>
</organism>
<accession>A0ABN6VSR3</accession>
<protein>
    <submittedName>
        <fullName evidence="4">Type II secretion system pseudopilin OxpG</fullName>
    </submittedName>
</protein>
<dbReference type="Proteomes" id="UP001317705">
    <property type="component" value="Chromosome"/>
</dbReference>
<name>A0ABN6VSR3_9BACT</name>
<evidence type="ECO:0000256" key="3">
    <source>
        <dbReference type="SAM" id="Phobius"/>
    </source>
</evidence>
<proteinExistence type="predicted"/>
<evidence type="ECO:0000313" key="4">
    <source>
        <dbReference type="EMBL" id="BDV43351.1"/>
    </source>
</evidence>
<keyword evidence="3" id="KW-0812">Transmembrane</keyword>
<evidence type="ECO:0000256" key="1">
    <source>
        <dbReference type="ARBA" id="ARBA00022481"/>
    </source>
</evidence>
<keyword evidence="3" id="KW-0472">Membrane</keyword>
<keyword evidence="3" id="KW-1133">Transmembrane helix</keyword>
<dbReference type="PANTHER" id="PTHR30093:SF47">
    <property type="entry name" value="TYPE IV PILUS NON-CORE MINOR PILIN PILE"/>
    <property type="match status" value="1"/>
</dbReference>
<dbReference type="SUPFAM" id="SSF54523">
    <property type="entry name" value="Pili subunits"/>
    <property type="match status" value="1"/>
</dbReference>
<feature type="transmembrane region" description="Helical" evidence="3">
    <location>
        <begin position="12"/>
        <end position="32"/>
    </location>
</feature>
<dbReference type="InterPro" id="IPR045584">
    <property type="entry name" value="Pilin-like"/>
</dbReference>
<gene>
    <name evidence="4" type="primary">oxpG</name>
    <name evidence="4" type="ORF">GURASL_22740</name>
</gene>
<keyword evidence="1" id="KW-0488">Methylation</keyword>
<dbReference type="InterPro" id="IPR012902">
    <property type="entry name" value="N_methyl_site"/>
</dbReference>
<dbReference type="EMBL" id="AP027151">
    <property type="protein sequence ID" value="BDV43351.1"/>
    <property type="molecule type" value="Genomic_DNA"/>
</dbReference>
<dbReference type="Pfam" id="PF07963">
    <property type="entry name" value="N_methyl"/>
    <property type="match status" value="1"/>
</dbReference>
<feature type="region of interest" description="Disordered" evidence="2">
    <location>
        <begin position="85"/>
        <end position="118"/>
    </location>
</feature>
<dbReference type="PRINTS" id="PR00813">
    <property type="entry name" value="BCTERIALGSPG"/>
</dbReference>
<sequence length="139" mass="15601">MLLKVLKNRKGFTLIELMIVLTIIGILASIAVPNYRISLIKAREAVLKEDLHTMNSAIDQYWADQGKYPDSLQDLIDKNYLPKVLPTDPITRKNDTWLVDPPPEQSSGGESGTKDLGNVYRVRSGSDLIATDGTPYRDW</sequence>
<dbReference type="Gene3D" id="3.30.700.10">
    <property type="entry name" value="Glycoprotein, Type 4 Pilin"/>
    <property type="match status" value="1"/>
</dbReference>
<evidence type="ECO:0000313" key="5">
    <source>
        <dbReference type="Proteomes" id="UP001317705"/>
    </source>
</evidence>
<dbReference type="InterPro" id="IPR000983">
    <property type="entry name" value="Bac_GSPG_pilin"/>
</dbReference>